<protein>
    <submittedName>
        <fullName evidence="1">Uncharacterized protein</fullName>
    </submittedName>
</protein>
<evidence type="ECO:0000313" key="2">
    <source>
        <dbReference type="Proteomes" id="UP000002736"/>
    </source>
</evidence>
<dbReference type="Proteomes" id="UP000002736">
    <property type="component" value="Chromosome"/>
</dbReference>
<dbReference type="HOGENOM" id="CLU_3120875_0_0_6"/>
<reference evidence="1 2" key="1">
    <citation type="submission" date="2009-07" db="EMBL/GenBank/DDBJ databases">
        <title>Complete sequence of Pectobacterium carotovorum subsp. carotovorum PC1.</title>
        <authorList>
            <consortium name="US DOE Joint Genome Institute"/>
            <person name="Lucas S."/>
            <person name="Copeland A."/>
            <person name="Lapidus A."/>
            <person name="Glavina del Rio T."/>
            <person name="Tice H."/>
            <person name="Bruce D."/>
            <person name="Goodwin L."/>
            <person name="Pitluck S."/>
            <person name="Munk A.C."/>
            <person name="Brettin T."/>
            <person name="Detter J.C."/>
            <person name="Han C."/>
            <person name="Tapia R."/>
            <person name="Larimer F."/>
            <person name="Land M."/>
            <person name="Hauser L."/>
            <person name="Kyrpides N."/>
            <person name="Mikhailova N."/>
            <person name="Balakrishnan V."/>
            <person name="Glasner J."/>
            <person name="Perna N.T."/>
        </authorList>
    </citation>
    <scope>NUCLEOTIDE SEQUENCE [LARGE SCALE GENOMIC DNA]</scope>
    <source>
        <strain evidence="1 2">PC1</strain>
    </source>
</reference>
<sequence>MPDQAKKGLKGKAEKVKRRQKKMAHIVRHFHYLTSSITFCKYELGCPDAG</sequence>
<proteinExistence type="predicted"/>
<gene>
    <name evidence="1" type="ordered locus">PC1_2443</name>
</gene>
<dbReference type="AlphaFoldDB" id="C6DK91"/>
<accession>C6DK91</accession>
<name>C6DK91_PECCP</name>
<evidence type="ECO:0000313" key="1">
    <source>
        <dbReference type="EMBL" id="ACT13474.1"/>
    </source>
</evidence>
<dbReference type="EMBL" id="CP001657">
    <property type="protein sequence ID" value="ACT13474.1"/>
    <property type="molecule type" value="Genomic_DNA"/>
</dbReference>
<dbReference type="KEGG" id="pct:PC1_2443"/>
<organism evidence="1 2">
    <name type="scientific">Pectobacterium carotovorum subsp. carotovorum (strain PC1)</name>
    <dbReference type="NCBI Taxonomy" id="561230"/>
    <lineage>
        <taxon>Bacteria</taxon>
        <taxon>Pseudomonadati</taxon>
        <taxon>Pseudomonadota</taxon>
        <taxon>Gammaproteobacteria</taxon>
        <taxon>Enterobacterales</taxon>
        <taxon>Pectobacteriaceae</taxon>
        <taxon>Pectobacterium</taxon>
    </lineage>
</organism>